<comment type="cofactor">
    <cofactor evidence="1 8">
        <name>Mg(2+)</name>
        <dbReference type="ChEBI" id="CHEBI:18420"/>
    </cofactor>
</comment>
<evidence type="ECO:0000256" key="5">
    <source>
        <dbReference type="ARBA" id="ARBA00022801"/>
    </source>
</evidence>
<evidence type="ECO:0000313" key="11">
    <source>
        <dbReference type="EMBL" id="KAE8258319.1"/>
    </source>
</evidence>
<dbReference type="EMBL" id="LWDF02000074">
    <property type="protein sequence ID" value="KAE8258319.1"/>
    <property type="molecule type" value="Genomic_DNA"/>
</dbReference>
<dbReference type="Gene3D" id="3.20.100.10">
    <property type="entry name" value="mRNA triphosphatase Cet1-like"/>
    <property type="match status" value="1"/>
</dbReference>
<dbReference type="AlphaFoldDB" id="A0A177TKD9"/>
<keyword evidence="5 8" id="KW-0378">Hydrolase</keyword>
<organism evidence="11 12">
    <name type="scientific">Tilletia indica</name>
    <dbReference type="NCBI Taxonomy" id="43049"/>
    <lineage>
        <taxon>Eukaryota</taxon>
        <taxon>Fungi</taxon>
        <taxon>Dikarya</taxon>
        <taxon>Basidiomycota</taxon>
        <taxon>Ustilaginomycotina</taxon>
        <taxon>Exobasidiomycetes</taxon>
        <taxon>Tilletiales</taxon>
        <taxon>Tilletiaceae</taxon>
        <taxon>Tilletia</taxon>
    </lineage>
</organism>
<dbReference type="GO" id="GO:0006370">
    <property type="term" value="P:7-methylguanosine mRNA capping"/>
    <property type="evidence" value="ECO:0007669"/>
    <property type="project" value="UniProtKB-UniRule"/>
</dbReference>
<evidence type="ECO:0000256" key="4">
    <source>
        <dbReference type="ARBA" id="ARBA00022664"/>
    </source>
</evidence>
<evidence type="ECO:0000256" key="1">
    <source>
        <dbReference type="ARBA" id="ARBA00001946"/>
    </source>
</evidence>
<comment type="subunit">
    <text evidence="8">Heterodimer. The mRNA-capping enzyme is composed of two separate chains alpha and beta, respectively a mRNA guanylyltransferase and an mRNA 5'-triphosphate monophosphatase.</text>
</comment>
<evidence type="ECO:0000256" key="8">
    <source>
        <dbReference type="RuleBase" id="RU367053"/>
    </source>
</evidence>
<evidence type="ECO:0000313" key="12">
    <source>
        <dbReference type="Proteomes" id="UP000077521"/>
    </source>
</evidence>
<dbReference type="GO" id="GO:0140818">
    <property type="term" value="F:mRNA 5'-triphosphate monophosphatase activity"/>
    <property type="evidence" value="ECO:0007669"/>
    <property type="project" value="UniProtKB-EC"/>
</dbReference>
<proteinExistence type="inferred from homology"/>
<dbReference type="Pfam" id="PF02940">
    <property type="entry name" value="mRNA_triPase"/>
    <property type="match status" value="1"/>
</dbReference>
<reference evidence="11" key="2">
    <citation type="journal article" date="2019" name="IMA Fungus">
        <title>Genome sequencing and comparison of five Tilletia species to identify candidate genes for the detection of regulated species infecting wheat.</title>
        <authorList>
            <person name="Nguyen H.D.T."/>
            <person name="Sultana T."/>
            <person name="Kesanakurti P."/>
            <person name="Hambleton S."/>
        </authorList>
    </citation>
    <scope>NUCLEOTIDE SEQUENCE</scope>
    <source>
        <strain evidence="11">DAOMC 236416</strain>
    </source>
</reference>
<comment type="function">
    <text evidence="8">First step of mRNA capping. Converts the 5'-triphosphate end of a nascent mRNA chain into a diphosphate end.</text>
</comment>
<comment type="similarity">
    <text evidence="3 8">Belongs to the fungal TPase family.</text>
</comment>
<evidence type="ECO:0000256" key="2">
    <source>
        <dbReference type="ARBA" id="ARBA00004123"/>
    </source>
</evidence>
<reference evidence="11" key="1">
    <citation type="submission" date="2016-04" db="EMBL/GenBank/DDBJ databases">
        <authorList>
            <person name="Nguyen H.D."/>
            <person name="Samba Siva P."/>
            <person name="Cullis J."/>
            <person name="Levesque C.A."/>
            <person name="Hambleton S."/>
        </authorList>
    </citation>
    <scope>NUCLEOTIDE SEQUENCE</scope>
    <source>
        <strain evidence="11">DAOMC 236416</strain>
    </source>
</reference>
<dbReference type="GO" id="GO:0031533">
    <property type="term" value="C:mRNA capping enzyme complex"/>
    <property type="evidence" value="ECO:0007669"/>
    <property type="project" value="UniProtKB-UniRule"/>
</dbReference>
<dbReference type="InterPro" id="IPR040343">
    <property type="entry name" value="Cet1/Ctl1"/>
</dbReference>
<comment type="subcellular location">
    <subcellularLocation>
        <location evidence="2 8">Nucleus</location>
    </subcellularLocation>
</comment>
<name>A0A177TKD9_9BASI</name>
<feature type="region of interest" description="Disordered" evidence="9">
    <location>
        <begin position="1"/>
        <end position="30"/>
    </location>
</feature>
<dbReference type="PANTHER" id="PTHR28118">
    <property type="entry name" value="POLYNUCLEOTIDE 5'-TRIPHOSPHATASE-RELATED"/>
    <property type="match status" value="1"/>
</dbReference>
<dbReference type="EC" id="3.6.1.74" evidence="8"/>
<dbReference type="SUPFAM" id="SSF55154">
    <property type="entry name" value="CYTH-like phosphatases"/>
    <property type="match status" value="1"/>
</dbReference>
<dbReference type="InterPro" id="IPR004206">
    <property type="entry name" value="mRNA_triPase_Cet1"/>
</dbReference>
<dbReference type="CDD" id="cd07470">
    <property type="entry name" value="CYTH-like_mRNA_RTPase"/>
    <property type="match status" value="1"/>
</dbReference>
<keyword evidence="8" id="KW-0506">mRNA capping</keyword>
<evidence type="ECO:0000256" key="7">
    <source>
        <dbReference type="ARBA" id="ARBA00047740"/>
    </source>
</evidence>
<dbReference type="Proteomes" id="UP000077521">
    <property type="component" value="Unassembled WGS sequence"/>
</dbReference>
<evidence type="ECO:0000256" key="3">
    <source>
        <dbReference type="ARBA" id="ARBA00006345"/>
    </source>
</evidence>
<evidence type="ECO:0000256" key="6">
    <source>
        <dbReference type="ARBA" id="ARBA00023242"/>
    </source>
</evidence>
<dbReference type="InterPro" id="IPR033469">
    <property type="entry name" value="CYTH-like_dom_sf"/>
</dbReference>
<keyword evidence="6 8" id="KW-0539">Nucleus</keyword>
<protein>
    <recommendedName>
        <fullName evidence="8">mRNA-capping enzyme subunit beta</fullName>
        <ecNumber evidence="8">3.6.1.74</ecNumber>
    </recommendedName>
    <alternativeName>
        <fullName evidence="8">mRNA 5'-phosphatase</fullName>
    </alternativeName>
    <alternativeName>
        <fullName evidence="8">mRNA 5'-triphosphate monophosphatase</fullName>
    </alternativeName>
</protein>
<comment type="caution">
    <text evidence="11">The sequence shown here is derived from an EMBL/GenBank/DDBJ whole genome shotgun (WGS) entry which is preliminary data.</text>
</comment>
<feature type="domain" description="mRNA triphosphatase Cet1-like" evidence="10">
    <location>
        <begin position="43"/>
        <end position="269"/>
    </location>
</feature>
<dbReference type="PANTHER" id="PTHR28118:SF1">
    <property type="entry name" value="POLYNUCLEOTIDE 5'-TRIPHOSPHATASE CTL1-RELATED"/>
    <property type="match status" value="1"/>
</dbReference>
<keyword evidence="12" id="KW-1185">Reference proteome</keyword>
<keyword evidence="4 8" id="KW-0507">mRNA processing</keyword>
<evidence type="ECO:0000256" key="9">
    <source>
        <dbReference type="SAM" id="MobiDB-lite"/>
    </source>
</evidence>
<accession>A0A177TKD9</accession>
<dbReference type="GO" id="GO:0004651">
    <property type="term" value="F:polynucleotide 5'-phosphatase activity"/>
    <property type="evidence" value="ECO:0007669"/>
    <property type="project" value="UniProtKB-UniRule"/>
</dbReference>
<evidence type="ECO:0000259" key="10">
    <source>
        <dbReference type="Pfam" id="PF02940"/>
    </source>
</evidence>
<sequence length="318" mass="35789">MAGLPTQQATGTASGPGPGATTGTADGVNKPYERTMFSYDPIDEFTATIADWIYHHTRGLQNVEIEAKIGTLVDKSTEHRLFMPVMTETILLENTDGIRFVSELGIHHHSAMNKLMNQLVTYTNAKGYQGSKVVYKRQEEIDYFHKIEPGMLPPAVLESLGPLNLDGKEDKIRVTRDNKDGKAKSDHAMVKRRIASLEVFCPKRLYDYRISINTETPVPLPPPSSAAMFWRDKNRVTYQHELIQVDLTLVKSTFPMTGVQTSHELELEFQDASKLVAAGHEARAEGASQDWTPFDDMCHIFLNNVRMLIRNMPELQPM</sequence>
<comment type="catalytic activity">
    <reaction evidence="7">
        <text>a 5'-end triphospho-ribonucleoside in mRNA + H2O = a 5'-end diphospho-ribonucleoside in mRNA + phosphate + H(+)</text>
        <dbReference type="Rhea" id="RHEA:67004"/>
        <dbReference type="Rhea" id="RHEA-COMP:17164"/>
        <dbReference type="Rhea" id="RHEA-COMP:17165"/>
        <dbReference type="ChEBI" id="CHEBI:15377"/>
        <dbReference type="ChEBI" id="CHEBI:15378"/>
        <dbReference type="ChEBI" id="CHEBI:43474"/>
        <dbReference type="ChEBI" id="CHEBI:167616"/>
        <dbReference type="ChEBI" id="CHEBI:167618"/>
        <dbReference type="EC" id="3.6.1.74"/>
    </reaction>
    <physiologicalReaction direction="left-to-right" evidence="7">
        <dbReference type="Rhea" id="RHEA:67005"/>
    </physiologicalReaction>
</comment>
<gene>
    <name evidence="11" type="ORF">A4X13_0g1759</name>
</gene>
<dbReference type="InterPro" id="IPR037009">
    <property type="entry name" value="mRNA_triPase_Cet1_sf"/>
</dbReference>